<keyword evidence="1" id="KW-0175">Coiled coil</keyword>
<dbReference type="InterPro" id="IPR025870">
    <property type="entry name" value="Glyoxalase-like_dom"/>
</dbReference>
<accession>A0A8A7K8F9</accession>
<name>A0A8A7K8F9_9FIRM</name>
<organism evidence="3 4">
    <name type="scientific">Iocasia fonsfrigidae</name>
    <dbReference type="NCBI Taxonomy" id="2682810"/>
    <lineage>
        <taxon>Bacteria</taxon>
        <taxon>Bacillati</taxon>
        <taxon>Bacillota</taxon>
        <taxon>Clostridia</taxon>
        <taxon>Halanaerobiales</taxon>
        <taxon>Halanaerobiaceae</taxon>
        <taxon>Iocasia</taxon>
    </lineage>
</organism>
<dbReference type="Pfam" id="PF12681">
    <property type="entry name" value="Glyoxalase_2"/>
    <property type="match status" value="1"/>
</dbReference>
<evidence type="ECO:0000259" key="2">
    <source>
        <dbReference type="PROSITE" id="PS51819"/>
    </source>
</evidence>
<reference evidence="3" key="1">
    <citation type="submission" date="2019-12" db="EMBL/GenBank/DDBJ databases">
        <authorList>
            <person name="zhang j."/>
            <person name="sun C.M."/>
        </authorList>
    </citation>
    <scope>NUCLEOTIDE SEQUENCE</scope>
    <source>
        <strain evidence="3">NS-1</strain>
    </source>
</reference>
<evidence type="ECO:0000313" key="3">
    <source>
        <dbReference type="EMBL" id="QTL98083.1"/>
    </source>
</evidence>
<evidence type="ECO:0000313" key="4">
    <source>
        <dbReference type="Proteomes" id="UP000665020"/>
    </source>
</evidence>
<gene>
    <name evidence="3" type="ORF">GM661_08895</name>
</gene>
<dbReference type="Gene3D" id="3.10.180.10">
    <property type="entry name" value="2,3-Dihydroxybiphenyl 1,2-Dioxygenase, domain 1"/>
    <property type="match status" value="1"/>
</dbReference>
<dbReference type="EMBL" id="CP046640">
    <property type="protein sequence ID" value="QTL98083.1"/>
    <property type="molecule type" value="Genomic_DNA"/>
</dbReference>
<keyword evidence="4" id="KW-1185">Reference proteome</keyword>
<sequence>MKYKCALFVVDNMEKAKNFYIEILGQEIKYDFGESVTFEGGFAIHEKEHFSYLLGGLAIHKNPNNSELYFEYDDLEQLENKLEKEKVEFIHQVKEQPWRQKVLRFYDLDKNIIEVGESLEHLVYRLWNEGKSYEEIAEITDMDNEFVEKSIKKFSGR</sequence>
<dbReference type="KEGG" id="ifn:GM661_08895"/>
<evidence type="ECO:0000256" key="1">
    <source>
        <dbReference type="SAM" id="Coils"/>
    </source>
</evidence>
<feature type="coiled-coil region" evidence="1">
    <location>
        <begin position="65"/>
        <end position="95"/>
    </location>
</feature>
<dbReference type="InterPro" id="IPR037523">
    <property type="entry name" value="VOC_core"/>
</dbReference>
<protein>
    <submittedName>
        <fullName evidence="3">Glyoxalase/bleomycin resistance/dioxygenase family protein</fullName>
    </submittedName>
</protein>
<proteinExistence type="predicted"/>
<dbReference type="SUPFAM" id="SSF54593">
    <property type="entry name" value="Glyoxalase/Bleomycin resistance protein/Dihydroxybiphenyl dioxygenase"/>
    <property type="match status" value="1"/>
</dbReference>
<feature type="domain" description="VOC" evidence="2">
    <location>
        <begin position="2"/>
        <end position="118"/>
    </location>
</feature>
<dbReference type="Proteomes" id="UP000665020">
    <property type="component" value="Chromosome"/>
</dbReference>
<dbReference type="InterPro" id="IPR029068">
    <property type="entry name" value="Glyas_Bleomycin-R_OHBP_Dase"/>
</dbReference>
<dbReference type="RefSeq" id="WP_230869665.1">
    <property type="nucleotide sequence ID" value="NZ_CP046640.1"/>
</dbReference>
<dbReference type="PROSITE" id="PS51819">
    <property type="entry name" value="VOC"/>
    <property type="match status" value="1"/>
</dbReference>
<dbReference type="AlphaFoldDB" id="A0A8A7K8F9"/>